<evidence type="ECO:0000313" key="9">
    <source>
        <dbReference type="EMBL" id="ABO98847.1"/>
    </source>
</evidence>
<dbReference type="MEROPS" id="S41.006"/>
<dbReference type="SUPFAM" id="SSF52096">
    <property type="entry name" value="ClpP/crotonase"/>
    <property type="match status" value="1"/>
</dbReference>
<protein>
    <recommendedName>
        <fullName evidence="8">Tail specific protease domain-containing protein</fullName>
    </recommendedName>
</protein>
<dbReference type="InterPro" id="IPR011659">
    <property type="entry name" value="WD40"/>
</dbReference>
<evidence type="ECO:0000256" key="6">
    <source>
        <dbReference type="ARBA" id="ARBA00022825"/>
    </source>
</evidence>
<sequence length="1484" mass="161221">MASVRAEAAMKITRALGDAGTGTPALGLSQYERDLARAKTAENRALRRAPRPPTSARTFSASGTPRLGRDASNATSGARNATTTGYPSEDDEDAYGDEQDGYSDETEPERDERLVIKGVETVLERTRERLIDADSEDESVLGYYRLPTMASGKIAFVSETNIWIASADGGVASRLSSTYSREGVPRLSPDGSHIAFLGLTYDGYDVFVAPTDGGVATQVTFGGKTQDIADWPEDNEILLISTAFSKSASTQLVTLNPDTRAMSPLPFARAIEGVKESGGCYVFVPLRQTSSTKRYEGGEQSRLWRWCRADSEAKPLTPEETWGVRGAWSPSVSVAKGLENFIFFISDKSGVANVWSMTTDGEFAMQLTNECLFDVQEFTVDGDVLVYRRGGSLYRRAISAHTARAPALGEEVELTYSLVSEFRKTMPTEIEDPYSSISELVLTNDGAFAAFVIRGQVFHSALVPFLGTRVEKVTRYSGAVRYKHIQFVNDASSDGQPKLLALSDASGEYEYVLLERQIEGGPWRETKITTGGKIKGAMEFSSISPDNTALLLADTDGNLKLVNLTETAVNTALYRTTEPEPISAKLAKRQSKPGRPDASPAGPQRPKPMLGRSPAARRAARRAARVGRRVSGRRASLHLASIGLGKEKSDDKASSVYADIDGIASIDTMLNGFRPEGVYGLAWSPDSSYIAFAKDEENDFSSIHVLNVTSGESTRITTPSYNAHSPKFSPDGLYLYYFSDQQIASGGSSPYGARGAEPMFYETSRLMCVPLRIGMTCPFFIGDELNPEGSVFDAEFGKALPTMISTKNIEQRAQVVPDLPEAQYLGFNIIGDGSGMLLTLVEDDQVIVAVYSMYSRQILPLYPDPMAVVVSGDMQVFTLVTEQGVALLSAKGVLQPGLDQESALRGAEVWYPPDTFGVIVNPREEWLQMYEEAMRNMRDAFYDPKLHGVDWTSITDRYRPLVYKISAKGELRDILAQAFGELSALHVFVSVHSDDPVLPLGSPSACLGANFEMTPLGLKIAYIHESSGILEAPQSSLSRSSLYSHVKLQAGDIIAKIDGVLVNSTELPLSNLLRGKAGMQVLLEVIKSPRSEQERKDEEDLQKMKELRMMQQMMGGGMGMASSQLGGASTATKTLRDPHMASLVRKHATPGAPRLPLGQPRHSVGPLKNGDVHADAKLAGKEHKGDDENEQPAPTTEMIIVMPLMLEECDVLEAADAVVQKREYVKSQTNDDVAYVYLEDMEQEGRGSSNSFDDFAAQFYPNVRKKGLIIDVRRNAGGNIDTWLLERLRRVAWMFDTERSGAGDTTMQYTFRGKVVVLIDEQTSSDAEMFALGIQQLGIGPVIGERTWGGAIGYSGHPELRLVDGSGFTIPSFGPYINGDWAIEQKGVTPDVLVSNLPVATFHGKDAQLDAAIASILDLMGTESVELPPKPTYPNRAFDSTSCAAGETGVDSAYLVSTQAAQDDASTPAVESATQVIQAETAVP</sequence>
<keyword evidence="5" id="KW-0378">Hydrolase</keyword>
<dbReference type="InterPro" id="IPR012393">
    <property type="entry name" value="Tricorn_protease"/>
</dbReference>
<keyword evidence="3" id="KW-0963">Cytoplasm</keyword>
<dbReference type="OMA" id="MTAVWWE"/>
<dbReference type="InterPro" id="IPR028204">
    <property type="entry name" value="Tricorn_C1"/>
</dbReference>
<dbReference type="SUPFAM" id="SSF82171">
    <property type="entry name" value="DPP6 N-terminal domain-like"/>
    <property type="match status" value="1"/>
</dbReference>
<comment type="similarity">
    <text evidence="2">Belongs to the peptidase S41B family.</text>
</comment>
<dbReference type="Gene3D" id="2.130.10.10">
    <property type="entry name" value="YVTN repeat-like/Quinoprotein amine dehydrogenase"/>
    <property type="match status" value="1"/>
</dbReference>
<dbReference type="Gramene" id="ABO98847">
    <property type="protein sequence ID" value="ABO98847"/>
    <property type="gene ID" value="OSTLU_26649"/>
</dbReference>
<feature type="compositionally biased region" description="Acidic residues" evidence="7">
    <location>
        <begin position="88"/>
        <end position="109"/>
    </location>
</feature>
<evidence type="ECO:0000256" key="1">
    <source>
        <dbReference type="ARBA" id="ARBA00004496"/>
    </source>
</evidence>
<dbReference type="Pfam" id="PF07676">
    <property type="entry name" value="PD40"/>
    <property type="match status" value="1"/>
</dbReference>
<dbReference type="HOGENOM" id="CLU_246656_0_0_1"/>
<feature type="domain" description="Tail specific protease" evidence="8">
    <location>
        <begin position="1211"/>
        <end position="1395"/>
    </location>
</feature>
<dbReference type="SUPFAM" id="SSF50156">
    <property type="entry name" value="PDZ domain-like"/>
    <property type="match status" value="1"/>
</dbReference>
<proteinExistence type="inferred from homology"/>
<dbReference type="PANTHER" id="PTHR43253">
    <property type="entry name" value="TRICORN PROTEASE HOMOLOG 2-RELATED"/>
    <property type="match status" value="1"/>
</dbReference>
<feature type="compositionally biased region" description="Basic residues" evidence="7">
    <location>
        <begin position="618"/>
        <end position="631"/>
    </location>
</feature>
<dbReference type="eggNOG" id="ENOG502RZ06">
    <property type="taxonomic scope" value="Eukaryota"/>
</dbReference>
<evidence type="ECO:0000256" key="4">
    <source>
        <dbReference type="ARBA" id="ARBA00022670"/>
    </source>
</evidence>
<dbReference type="Gene3D" id="2.30.42.10">
    <property type="match status" value="1"/>
</dbReference>
<feature type="region of interest" description="Disordered" evidence="7">
    <location>
        <begin position="580"/>
        <end position="631"/>
    </location>
</feature>
<dbReference type="OrthoDB" id="43744at2759"/>
<accession>A4S561</accession>
<dbReference type="InterPro" id="IPR029045">
    <property type="entry name" value="ClpP/crotonase-like_dom_sf"/>
</dbReference>
<dbReference type="Gene3D" id="2.120.10.60">
    <property type="entry name" value="Tricorn protease N-terminal domain"/>
    <property type="match status" value="1"/>
</dbReference>
<feature type="compositionally biased region" description="Polar residues" evidence="7">
    <location>
        <begin position="72"/>
        <end position="86"/>
    </location>
</feature>
<dbReference type="SMART" id="SM00245">
    <property type="entry name" value="TSPc"/>
    <property type="match status" value="1"/>
</dbReference>
<evidence type="ECO:0000256" key="7">
    <source>
        <dbReference type="SAM" id="MobiDB-lite"/>
    </source>
</evidence>
<dbReference type="GO" id="GO:0008236">
    <property type="term" value="F:serine-type peptidase activity"/>
    <property type="evidence" value="ECO:0007669"/>
    <property type="project" value="UniProtKB-KW"/>
</dbReference>
<keyword evidence="4" id="KW-0645">Protease</keyword>
<evidence type="ECO:0000256" key="3">
    <source>
        <dbReference type="ARBA" id="ARBA00022490"/>
    </source>
</evidence>
<organism evidence="9 10">
    <name type="scientific">Ostreococcus lucimarinus (strain CCE9901)</name>
    <dbReference type="NCBI Taxonomy" id="436017"/>
    <lineage>
        <taxon>Eukaryota</taxon>
        <taxon>Viridiplantae</taxon>
        <taxon>Chlorophyta</taxon>
        <taxon>Mamiellophyceae</taxon>
        <taxon>Mamiellales</taxon>
        <taxon>Bathycoccaceae</taxon>
        <taxon>Ostreococcus</taxon>
    </lineage>
</organism>
<dbReference type="GO" id="GO:0006508">
    <property type="term" value="P:proteolysis"/>
    <property type="evidence" value="ECO:0007669"/>
    <property type="project" value="UniProtKB-KW"/>
</dbReference>
<reference evidence="9 10" key="1">
    <citation type="journal article" date="2007" name="Proc. Natl. Acad. Sci. U.S.A.">
        <title>The tiny eukaryote Ostreococcus provides genomic insights into the paradox of plankton speciation.</title>
        <authorList>
            <person name="Palenik B."/>
            <person name="Grimwood J."/>
            <person name="Aerts A."/>
            <person name="Rouze P."/>
            <person name="Salamov A."/>
            <person name="Putnam N."/>
            <person name="Dupont C."/>
            <person name="Jorgensen R."/>
            <person name="Derelle E."/>
            <person name="Rombauts S."/>
            <person name="Zhou K."/>
            <person name="Otillar R."/>
            <person name="Merchant S.S."/>
            <person name="Podell S."/>
            <person name="Gaasterland T."/>
            <person name="Napoli C."/>
            <person name="Gendler K."/>
            <person name="Manuell A."/>
            <person name="Tai V."/>
            <person name="Vallon O."/>
            <person name="Piganeau G."/>
            <person name="Jancek S."/>
            <person name="Heijde M."/>
            <person name="Jabbari K."/>
            <person name="Bowler C."/>
            <person name="Lohr M."/>
            <person name="Robbens S."/>
            <person name="Werner G."/>
            <person name="Dubchak I."/>
            <person name="Pazour G.J."/>
            <person name="Ren Q."/>
            <person name="Paulsen I."/>
            <person name="Delwiche C."/>
            <person name="Schmutz J."/>
            <person name="Rokhsar D."/>
            <person name="Van de Peer Y."/>
            <person name="Moreau H."/>
            <person name="Grigoriev I.V."/>
        </authorList>
    </citation>
    <scope>NUCLEOTIDE SEQUENCE [LARGE SCALE GENOMIC DNA]</scope>
    <source>
        <strain evidence="9 10">CCE9901</strain>
    </source>
</reference>
<dbReference type="CDD" id="cd07562">
    <property type="entry name" value="Peptidase_S41_TRI"/>
    <property type="match status" value="1"/>
</dbReference>
<name>A4S561_OSTLU</name>
<dbReference type="Pfam" id="PF14684">
    <property type="entry name" value="Tricorn_C1"/>
    <property type="match status" value="1"/>
</dbReference>
<dbReference type="Gene3D" id="3.30.750.44">
    <property type="match status" value="1"/>
</dbReference>
<dbReference type="InterPro" id="IPR036034">
    <property type="entry name" value="PDZ_sf"/>
</dbReference>
<dbReference type="InterPro" id="IPR005151">
    <property type="entry name" value="Tail-specific_protease"/>
</dbReference>
<dbReference type="Proteomes" id="UP000001568">
    <property type="component" value="Chromosome 11"/>
</dbReference>
<keyword evidence="10" id="KW-1185">Reference proteome</keyword>
<dbReference type="Pfam" id="PF26549">
    <property type="entry name" value="Tricorn_N"/>
    <property type="match status" value="1"/>
</dbReference>
<comment type="subcellular location">
    <subcellularLocation>
        <location evidence="1">Cytoplasm</location>
    </subcellularLocation>
</comment>
<dbReference type="RefSeq" id="XP_001420554.1">
    <property type="nucleotide sequence ID" value="XM_001420517.1"/>
</dbReference>
<evidence type="ECO:0000256" key="2">
    <source>
        <dbReference type="ARBA" id="ARBA00008524"/>
    </source>
</evidence>
<feature type="region of interest" description="Disordered" evidence="7">
    <location>
        <begin position="38"/>
        <end position="113"/>
    </location>
</feature>
<dbReference type="KEGG" id="olu:OSTLU_26649"/>
<dbReference type="EMBL" id="CP000591">
    <property type="protein sequence ID" value="ABO98847.1"/>
    <property type="molecule type" value="Genomic_DNA"/>
</dbReference>
<evidence type="ECO:0000313" key="10">
    <source>
        <dbReference type="Proteomes" id="UP000001568"/>
    </source>
</evidence>
<dbReference type="PANTHER" id="PTHR43253:SF1">
    <property type="entry name" value="TRICORN PROTEASE HOMOLOG 2-RELATED"/>
    <property type="match status" value="1"/>
</dbReference>
<dbReference type="InterPro" id="IPR015943">
    <property type="entry name" value="WD40/YVTN_repeat-like_dom_sf"/>
</dbReference>
<dbReference type="Gene3D" id="3.90.226.10">
    <property type="entry name" value="2-enoyl-CoA Hydratase, Chain A, domain 1"/>
    <property type="match status" value="1"/>
</dbReference>
<keyword evidence="6" id="KW-0720">Serine protease</keyword>
<evidence type="ECO:0000259" key="8">
    <source>
        <dbReference type="SMART" id="SM00245"/>
    </source>
</evidence>
<dbReference type="GeneID" id="5004501"/>
<dbReference type="SUPFAM" id="SSF69304">
    <property type="entry name" value="Tricorn protease N-terminal domain"/>
    <property type="match status" value="1"/>
</dbReference>
<evidence type="ECO:0000256" key="5">
    <source>
        <dbReference type="ARBA" id="ARBA00022801"/>
    </source>
</evidence>
<dbReference type="GO" id="GO:0005737">
    <property type="term" value="C:cytoplasm"/>
    <property type="evidence" value="ECO:0007669"/>
    <property type="project" value="UniProtKB-SubCell"/>
</dbReference>
<dbReference type="Pfam" id="PF03572">
    <property type="entry name" value="Peptidase_S41"/>
    <property type="match status" value="1"/>
</dbReference>
<gene>
    <name evidence="9" type="ORF">OSTLU_26649</name>
</gene>